<dbReference type="InterPro" id="IPR047525">
    <property type="entry name" value="TfoX-like"/>
</dbReference>
<name>A0A928VK15_9CYAN</name>
<accession>A0A928VK15</accession>
<comment type="caution">
    <text evidence="2">The sequence shown here is derived from an EMBL/GenBank/DDBJ whole genome shotgun (WGS) entry which is preliminary data.</text>
</comment>
<dbReference type="Proteomes" id="UP000625316">
    <property type="component" value="Unassembled WGS sequence"/>
</dbReference>
<dbReference type="SUPFAM" id="SSF159894">
    <property type="entry name" value="YgaC/TfoX-N like"/>
    <property type="match status" value="1"/>
</dbReference>
<feature type="domain" description="TfoX N-terminal" evidence="1">
    <location>
        <begin position="10"/>
        <end position="102"/>
    </location>
</feature>
<evidence type="ECO:0000313" key="3">
    <source>
        <dbReference type="Proteomes" id="UP000625316"/>
    </source>
</evidence>
<dbReference type="Gene3D" id="3.30.1460.30">
    <property type="entry name" value="YgaC/TfoX-N like chaperone"/>
    <property type="match status" value="1"/>
</dbReference>
<dbReference type="InterPro" id="IPR007076">
    <property type="entry name" value="TfoX_N"/>
</dbReference>
<keyword evidence="3" id="KW-1185">Reference proteome</keyword>
<gene>
    <name evidence="2" type="ORF">IQ266_09730</name>
</gene>
<evidence type="ECO:0000313" key="2">
    <source>
        <dbReference type="EMBL" id="MBE9030006.1"/>
    </source>
</evidence>
<evidence type="ECO:0000259" key="1">
    <source>
        <dbReference type="Pfam" id="PF04993"/>
    </source>
</evidence>
<reference evidence="2" key="1">
    <citation type="submission" date="2020-10" db="EMBL/GenBank/DDBJ databases">
        <authorList>
            <person name="Castelo-Branco R."/>
            <person name="Eusebio N."/>
            <person name="Adriana R."/>
            <person name="Vieira A."/>
            <person name="Brugerolle De Fraissinette N."/>
            <person name="Rezende De Castro R."/>
            <person name="Schneider M.P."/>
            <person name="Vasconcelos V."/>
            <person name="Leao P.N."/>
        </authorList>
    </citation>
    <scope>NUCLEOTIDE SEQUENCE</scope>
    <source>
        <strain evidence="2">LEGE 11480</strain>
    </source>
</reference>
<protein>
    <submittedName>
        <fullName evidence="2">TfoX/Sxy family protein</fullName>
    </submittedName>
</protein>
<organism evidence="2 3">
    <name type="scientific">Romeriopsis navalis LEGE 11480</name>
    <dbReference type="NCBI Taxonomy" id="2777977"/>
    <lineage>
        <taxon>Bacteria</taxon>
        <taxon>Bacillati</taxon>
        <taxon>Cyanobacteriota</taxon>
        <taxon>Cyanophyceae</taxon>
        <taxon>Leptolyngbyales</taxon>
        <taxon>Leptolyngbyaceae</taxon>
        <taxon>Romeriopsis</taxon>
        <taxon>Romeriopsis navalis</taxon>
    </lineage>
</organism>
<dbReference type="PANTHER" id="PTHR36121">
    <property type="entry name" value="PROTEIN SXY"/>
    <property type="match status" value="1"/>
</dbReference>
<dbReference type="PANTHER" id="PTHR36121:SF1">
    <property type="entry name" value="PROTEIN SXY"/>
    <property type="match status" value="1"/>
</dbReference>
<dbReference type="Pfam" id="PF04993">
    <property type="entry name" value="TfoX_N"/>
    <property type="match status" value="1"/>
</dbReference>
<proteinExistence type="predicted"/>
<dbReference type="EMBL" id="JADEXQ010000026">
    <property type="protein sequence ID" value="MBE9030006.1"/>
    <property type="molecule type" value="Genomic_DNA"/>
</dbReference>
<dbReference type="AlphaFoldDB" id="A0A928VK15"/>
<sequence>MSEFVEHLKEIFSPLGPITSRKMFGGHGIYHNGLMFGLIADDTLYLKVDKASIHYFEERQLGAFEYDKKGKVMKMSYHLAPEEIMDSATQAELWGQRAYDAARRSYKPKKPK</sequence>